<dbReference type="AlphaFoldDB" id="W4JN78"/>
<sequence length="340" mass="36751">MQSAIQDGEARGRVLSPTARLAVLDGRLRAGTLDTNLPTKIHPLRGPPSWTDGQTLGVMLSVGLLTIQPTARPAVLDGGLRAGTSDNNLVIETQYAARRPRRPLRGSPSWTHAVQDGEARGGMLGVCLLTMQPTARPAVLDSGLCAGTLDTNLVTETQYTARCPRWRGSWKRPHSNTAEAQPKGGSHHMCMAARDPSKKLKLVHRLGRRMTAGPHKSANEGSVRPPLTWVQTSRVHGKRGKTNGGVVHTAGPLIGAKRDDVGMMVSPSKRKRAVVNVEGARKHKHSKDNIHHEGEEVKVGLSSAPMVHRIEEEEEEEEGADLNMHLAYLLGHGCTQDGHT</sequence>
<evidence type="ECO:0000256" key="1">
    <source>
        <dbReference type="SAM" id="MobiDB-lite"/>
    </source>
</evidence>
<dbReference type="Proteomes" id="UP000030671">
    <property type="component" value="Unassembled WGS sequence"/>
</dbReference>
<reference evidence="2 3" key="1">
    <citation type="journal article" date="2012" name="New Phytol.">
        <title>Insight into trade-off between wood decay and parasitism from the genome of a fungal forest pathogen.</title>
        <authorList>
            <person name="Olson A."/>
            <person name="Aerts A."/>
            <person name="Asiegbu F."/>
            <person name="Belbahri L."/>
            <person name="Bouzid O."/>
            <person name="Broberg A."/>
            <person name="Canback B."/>
            <person name="Coutinho P.M."/>
            <person name="Cullen D."/>
            <person name="Dalman K."/>
            <person name="Deflorio G."/>
            <person name="van Diepen L.T."/>
            <person name="Dunand C."/>
            <person name="Duplessis S."/>
            <person name="Durling M."/>
            <person name="Gonthier P."/>
            <person name="Grimwood J."/>
            <person name="Fossdal C.G."/>
            <person name="Hansson D."/>
            <person name="Henrissat B."/>
            <person name="Hietala A."/>
            <person name="Himmelstrand K."/>
            <person name="Hoffmeister D."/>
            <person name="Hogberg N."/>
            <person name="James T.Y."/>
            <person name="Karlsson M."/>
            <person name="Kohler A."/>
            <person name="Kues U."/>
            <person name="Lee Y.H."/>
            <person name="Lin Y.C."/>
            <person name="Lind M."/>
            <person name="Lindquist E."/>
            <person name="Lombard V."/>
            <person name="Lucas S."/>
            <person name="Lunden K."/>
            <person name="Morin E."/>
            <person name="Murat C."/>
            <person name="Park J."/>
            <person name="Raffaello T."/>
            <person name="Rouze P."/>
            <person name="Salamov A."/>
            <person name="Schmutz J."/>
            <person name="Solheim H."/>
            <person name="Stahlberg J."/>
            <person name="Velez H."/>
            <person name="de Vries R.P."/>
            <person name="Wiebenga A."/>
            <person name="Woodward S."/>
            <person name="Yakovlev I."/>
            <person name="Garbelotto M."/>
            <person name="Martin F."/>
            <person name="Grigoriev I.V."/>
            <person name="Stenlid J."/>
        </authorList>
    </citation>
    <scope>NUCLEOTIDE SEQUENCE [LARGE SCALE GENOMIC DNA]</scope>
    <source>
        <strain evidence="2 3">TC 32-1</strain>
    </source>
</reference>
<feature type="region of interest" description="Disordered" evidence="1">
    <location>
        <begin position="170"/>
        <end position="190"/>
    </location>
</feature>
<evidence type="ECO:0000313" key="3">
    <source>
        <dbReference type="Proteomes" id="UP000030671"/>
    </source>
</evidence>
<accession>W4JN78</accession>
<gene>
    <name evidence="2" type="ORF">HETIRDRAFT_120460</name>
</gene>
<dbReference type="HOGENOM" id="CLU_816512_0_0_1"/>
<organism evidence="2 3">
    <name type="scientific">Heterobasidion irregulare (strain TC 32-1)</name>
    <dbReference type="NCBI Taxonomy" id="747525"/>
    <lineage>
        <taxon>Eukaryota</taxon>
        <taxon>Fungi</taxon>
        <taxon>Dikarya</taxon>
        <taxon>Basidiomycota</taxon>
        <taxon>Agaricomycotina</taxon>
        <taxon>Agaricomycetes</taxon>
        <taxon>Russulales</taxon>
        <taxon>Bondarzewiaceae</taxon>
        <taxon>Heterobasidion</taxon>
        <taxon>Heterobasidion annosum species complex</taxon>
    </lineage>
</organism>
<protein>
    <submittedName>
        <fullName evidence="2">Uncharacterized protein</fullName>
    </submittedName>
</protein>
<evidence type="ECO:0000313" key="2">
    <source>
        <dbReference type="EMBL" id="ETW75017.1"/>
    </source>
</evidence>
<keyword evidence="3" id="KW-1185">Reference proteome</keyword>
<dbReference type="GeneID" id="20666700"/>
<dbReference type="EMBL" id="KI925467">
    <property type="protein sequence ID" value="ETW75017.1"/>
    <property type="molecule type" value="Genomic_DNA"/>
</dbReference>
<dbReference type="KEGG" id="hir:HETIRDRAFT_120460"/>
<proteinExistence type="predicted"/>
<dbReference type="RefSeq" id="XP_009553469.1">
    <property type="nucleotide sequence ID" value="XM_009555174.1"/>
</dbReference>
<dbReference type="InParanoid" id="W4JN78"/>
<name>W4JN78_HETIT</name>